<protein>
    <recommendedName>
        <fullName evidence="3">YppF-like protein</fullName>
    </recommendedName>
</protein>
<reference evidence="1 2" key="1">
    <citation type="submission" date="2016-10" db="EMBL/GenBank/DDBJ databases">
        <title>The whole genome sequencing and assembly of Bacillus simplex DSM 1321 strain.</title>
        <authorList>
            <person name="Park M.-K."/>
            <person name="Lee Y.-J."/>
            <person name="Yi H."/>
            <person name="Bahn Y.-S."/>
            <person name="Kim J.F."/>
            <person name="Lee D.-W."/>
        </authorList>
    </citation>
    <scope>NUCLEOTIDE SEQUENCE [LARGE SCALE GENOMIC DNA]</scope>
    <source>
        <strain evidence="1 2">DSM 1321</strain>
    </source>
</reference>
<dbReference type="Pfam" id="PF14178">
    <property type="entry name" value="YppF"/>
    <property type="match status" value="1"/>
</dbReference>
<proteinExistence type="predicted"/>
<organism evidence="1 2">
    <name type="scientific">Peribacillus simplex NBRC 15720 = DSM 1321</name>
    <dbReference type="NCBI Taxonomy" id="1349754"/>
    <lineage>
        <taxon>Bacteria</taxon>
        <taxon>Bacillati</taxon>
        <taxon>Bacillota</taxon>
        <taxon>Bacilli</taxon>
        <taxon>Bacillales</taxon>
        <taxon>Bacillaceae</taxon>
        <taxon>Peribacillus</taxon>
    </lineage>
</organism>
<evidence type="ECO:0008006" key="3">
    <source>
        <dbReference type="Google" id="ProtNLM"/>
    </source>
</evidence>
<dbReference type="OrthoDB" id="2680239at2"/>
<evidence type="ECO:0000313" key="2">
    <source>
        <dbReference type="Proteomes" id="UP000214618"/>
    </source>
</evidence>
<dbReference type="RefSeq" id="WP_081112928.1">
    <property type="nucleotide sequence ID" value="NZ_BCVO01000009.1"/>
</dbReference>
<dbReference type="Proteomes" id="UP000214618">
    <property type="component" value="Chromosome"/>
</dbReference>
<dbReference type="InterPro" id="IPR025553">
    <property type="entry name" value="YppF"/>
</dbReference>
<dbReference type="EMBL" id="CP017704">
    <property type="protein sequence ID" value="ASS92586.1"/>
    <property type="molecule type" value="Genomic_DNA"/>
</dbReference>
<accession>A0A223EBG7</accession>
<name>A0A223EBG7_9BACI</name>
<evidence type="ECO:0000313" key="1">
    <source>
        <dbReference type="EMBL" id="ASS92586.1"/>
    </source>
</evidence>
<gene>
    <name evidence="1" type="ORF">BS1321_00490</name>
</gene>
<dbReference type="AlphaFoldDB" id="A0A223EBG7"/>
<sequence>MNIEVLILHYIQEKRQKPNHANELLDYIQNEYVNGKLSIFQYRSLCQDLYLRGAKQTSSG</sequence>
<dbReference type="GeneID" id="56471202"/>